<evidence type="ECO:0000313" key="4">
    <source>
        <dbReference type="Proteomes" id="UP001501153"/>
    </source>
</evidence>
<feature type="chain" id="PRO_5047398473" description="Lipid/polyisoprenoid-binding YceI-like domain-containing protein" evidence="1">
    <location>
        <begin position="27"/>
        <end position="225"/>
    </location>
</feature>
<reference evidence="4" key="1">
    <citation type="journal article" date="2019" name="Int. J. Syst. Evol. Microbiol.">
        <title>The Global Catalogue of Microorganisms (GCM) 10K type strain sequencing project: providing services to taxonomists for standard genome sequencing and annotation.</title>
        <authorList>
            <consortium name="The Broad Institute Genomics Platform"/>
            <consortium name="The Broad Institute Genome Sequencing Center for Infectious Disease"/>
            <person name="Wu L."/>
            <person name="Ma J."/>
        </authorList>
    </citation>
    <scope>NUCLEOTIDE SEQUENCE [LARGE SCALE GENOMIC DNA]</scope>
    <source>
        <strain evidence="4">JCM 17923</strain>
    </source>
</reference>
<dbReference type="EMBL" id="BAABGZ010000067">
    <property type="protein sequence ID" value="GAA4362912.1"/>
    <property type="molecule type" value="Genomic_DNA"/>
</dbReference>
<dbReference type="RefSeq" id="WP_345237030.1">
    <property type="nucleotide sequence ID" value="NZ_BAABGZ010000067.1"/>
</dbReference>
<gene>
    <name evidence="3" type="ORF">GCM10023185_31220</name>
</gene>
<dbReference type="InterPro" id="IPR007372">
    <property type="entry name" value="Lipid/polyisoprenoid-bd_YceI"/>
</dbReference>
<dbReference type="PANTHER" id="PTHR34406">
    <property type="entry name" value="PROTEIN YCEI"/>
    <property type="match status" value="1"/>
</dbReference>
<dbReference type="PANTHER" id="PTHR34406:SF1">
    <property type="entry name" value="PROTEIN YCEI"/>
    <property type="match status" value="1"/>
</dbReference>
<feature type="signal peptide" evidence="1">
    <location>
        <begin position="1"/>
        <end position="26"/>
    </location>
</feature>
<keyword evidence="1" id="KW-0732">Signal</keyword>
<dbReference type="Gene3D" id="2.40.128.110">
    <property type="entry name" value="Lipid/polyisoprenoid-binding, YceI-like"/>
    <property type="match status" value="1"/>
</dbReference>
<dbReference type="Pfam" id="PF04264">
    <property type="entry name" value="YceI"/>
    <property type="match status" value="1"/>
</dbReference>
<dbReference type="SMART" id="SM00867">
    <property type="entry name" value="YceI"/>
    <property type="match status" value="1"/>
</dbReference>
<keyword evidence="4" id="KW-1185">Reference proteome</keyword>
<dbReference type="PROSITE" id="PS51257">
    <property type="entry name" value="PROKAR_LIPOPROTEIN"/>
    <property type="match status" value="1"/>
</dbReference>
<dbReference type="Proteomes" id="UP001501153">
    <property type="component" value="Unassembled WGS sequence"/>
</dbReference>
<proteinExistence type="predicted"/>
<comment type="caution">
    <text evidence="3">The sequence shown here is derived from an EMBL/GenBank/DDBJ whole genome shotgun (WGS) entry which is preliminary data.</text>
</comment>
<evidence type="ECO:0000256" key="1">
    <source>
        <dbReference type="SAM" id="SignalP"/>
    </source>
</evidence>
<dbReference type="InterPro" id="IPR036761">
    <property type="entry name" value="TTHA0802/YceI-like_sf"/>
</dbReference>
<name>A0ABP8IM30_9BACT</name>
<evidence type="ECO:0000313" key="3">
    <source>
        <dbReference type="EMBL" id="GAA4362912.1"/>
    </source>
</evidence>
<dbReference type="SUPFAM" id="SSF101874">
    <property type="entry name" value="YceI-like"/>
    <property type="match status" value="1"/>
</dbReference>
<accession>A0ABP8IM30</accession>
<feature type="domain" description="Lipid/polyisoprenoid-binding YceI-like" evidence="2">
    <location>
        <begin position="47"/>
        <end position="223"/>
    </location>
</feature>
<evidence type="ECO:0000259" key="2">
    <source>
        <dbReference type="SMART" id="SM00867"/>
    </source>
</evidence>
<protein>
    <recommendedName>
        <fullName evidence="2">Lipid/polyisoprenoid-binding YceI-like domain-containing protein</fullName>
    </recommendedName>
</protein>
<organism evidence="3 4">
    <name type="scientific">Hymenobacter saemangeumensis</name>
    <dbReference type="NCBI Taxonomy" id="1084522"/>
    <lineage>
        <taxon>Bacteria</taxon>
        <taxon>Pseudomonadati</taxon>
        <taxon>Bacteroidota</taxon>
        <taxon>Cytophagia</taxon>
        <taxon>Cytophagales</taxon>
        <taxon>Hymenobacteraceae</taxon>
        <taxon>Hymenobacter</taxon>
    </lineage>
</organism>
<sequence length="225" mass="24348">MKKNVLSIAASLACAASLLLTGCDQAPKGDNATIKDAQQASDAAGQTFAVDTQNSKIRFTGNGVGKNHPGTFRLASGSVAVAGNQITGGQFVIDIKSMELEEQGEMFQTKLKPHLMSGDFFDADKFGTAKFEITKVEPYQASDQQKSLVEGANFNVSGNLTLKNSTKNITFPARIDLDENTLKAKANFDIDRRQWQMNYGNDKTLGDKFISETVNIELDLQGKKG</sequence>